<evidence type="ECO:0000313" key="3">
    <source>
        <dbReference type="EMBL" id="PPB81731.1"/>
    </source>
</evidence>
<keyword evidence="1" id="KW-0472">Membrane</keyword>
<sequence length="1093" mass="118020">MSKAARARSGGRKPIHRQAGWFSLWLMLALVVTVGTLIALGVSGFRLPAPGWVVERLETRLNAALGDTAHVRIGAISLGVDERLVPRVRFNDIELTSPAGARIALLPESRLGLHMRPLLSGRVEPRFLRVRGARFALRRLADGRLDLSLGTAIPIVSFSPAEFLKLAGDVFDRSVLSGIEDITIDDLNLRLDDMRTGRVWATSRGRLRLTQDDEALRIEIGSNFGTDVPGAADRVSRAELQFERHKGSPRTTLSIEIFGVRSRDLSVQSPALAFLAALDAPISGRLTTGLDERGRYLGLSGRLDLAAGALRPTPEAAPVPFDRVILRMAYDPERAQLRFDEIALDGPALRARAKATTWLRDFDGAWPGALVSQVEIGGLQVDPEGVFQQPVEFHQGQFDFRLRLDPFSLEIGQLTLIEDRDRITARGRVGADEKGWTVSVDSQINQITTDRLLALWPIAVKPKTRKWLADNVAAGQMFNLQGAYRAMPGHDPRLYLGWEFYDAEVRFLRAMPLIRQGSGHGVIADDAYTLVVNSGHVMAQQGGRIDLSDSVMHVPNLREKPALAQFTIRTDSSVTAALWILDQKPFEFLKKSDRPVELAEGRARLTTQLEFRMVPKVRPQDVSITVDGELTDVRSDRIVPGRELTAKSLRVRADRAGLEISGAARFAEIPVTASWRQRFGPEYRGKSELTGEIEISPPALKALKIALPDGFLSGKGTGQIDLALTRGQPARFELISDLKGIGLSIPQIGWSKAAGSTGAFRMAGLLTTPARIDSLSLSAPGFEASGALSLASAGGLERLRLDKLRIGSWFAGAVDLVGRGAGRPPAVIIRGGVLDLRNLPRLGGATGPATPMTVSLDRVRVGEKLSLTDFRGDLSSQGGLSGAFSASVNGGAEISGQLAPEAGRTAIRIRAGDAGRVLRDAGLFQRGLGGTLDLGLTPRTGGAWRGDLRLKDMRVVDAPVLASLLSAISVVGLLDQLAGPGLPFDSIAAIFDLTPDQVVIRRASAVGPSLGISAEGVYDLRARAVDVQGTISPVYLVNQIGEGMTRRGEGMFGFNYRVTGTVERPRVSVNPLSILMPGPLRELFRGLKPVESE</sequence>
<dbReference type="RefSeq" id="WP_146065122.1">
    <property type="nucleotide sequence ID" value="NZ_PRDS01000002.1"/>
</dbReference>
<evidence type="ECO:0000256" key="1">
    <source>
        <dbReference type="SAM" id="Phobius"/>
    </source>
</evidence>
<feature type="domain" description="YhdP central" evidence="2">
    <location>
        <begin position="376"/>
        <end position="747"/>
    </location>
</feature>
<dbReference type="InterPro" id="IPR025263">
    <property type="entry name" value="YhdP_central"/>
</dbReference>
<dbReference type="InterPro" id="IPR052894">
    <property type="entry name" value="AsmA-related"/>
</dbReference>
<dbReference type="Proteomes" id="UP000239736">
    <property type="component" value="Unassembled WGS sequence"/>
</dbReference>
<keyword evidence="4" id="KW-1185">Reference proteome</keyword>
<protein>
    <submittedName>
        <fullName evidence="3">Uncharacterized protein DUF3971</fullName>
    </submittedName>
</protein>
<accession>A0A2S5JK07</accession>
<organism evidence="3 4">
    <name type="scientific">Albidovulum inexpectatum</name>
    <dbReference type="NCBI Taxonomy" id="196587"/>
    <lineage>
        <taxon>Bacteria</taxon>
        <taxon>Pseudomonadati</taxon>
        <taxon>Pseudomonadota</taxon>
        <taxon>Alphaproteobacteria</taxon>
        <taxon>Rhodobacterales</taxon>
        <taxon>Paracoccaceae</taxon>
        <taxon>Albidovulum</taxon>
    </lineage>
</organism>
<reference evidence="3 4" key="1">
    <citation type="submission" date="2018-01" db="EMBL/GenBank/DDBJ databases">
        <title>Genomic Encyclopedia of Archaeal and Bacterial Type Strains, Phase II (KMG-II): from individual species to whole genera.</title>
        <authorList>
            <person name="Goeker M."/>
        </authorList>
    </citation>
    <scope>NUCLEOTIDE SEQUENCE [LARGE SCALE GENOMIC DNA]</scope>
    <source>
        <strain evidence="3 4">DSM 12048</strain>
    </source>
</reference>
<proteinExistence type="predicted"/>
<dbReference type="OrthoDB" id="7161641at2"/>
<dbReference type="Pfam" id="PF13116">
    <property type="entry name" value="YhdP"/>
    <property type="match status" value="1"/>
</dbReference>
<dbReference type="PANTHER" id="PTHR30441:SF4">
    <property type="entry name" value="PROTEIN ASMA"/>
    <property type="match status" value="1"/>
</dbReference>
<dbReference type="GO" id="GO:0005886">
    <property type="term" value="C:plasma membrane"/>
    <property type="evidence" value="ECO:0007669"/>
    <property type="project" value="TreeGrafter"/>
</dbReference>
<evidence type="ECO:0000313" key="4">
    <source>
        <dbReference type="Proteomes" id="UP000239736"/>
    </source>
</evidence>
<dbReference type="PANTHER" id="PTHR30441">
    <property type="entry name" value="DUF748 DOMAIN-CONTAINING PROTEIN"/>
    <property type="match status" value="1"/>
</dbReference>
<keyword evidence="1" id="KW-0812">Transmembrane</keyword>
<gene>
    <name evidence="3" type="ORF">LV82_00943</name>
</gene>
<name>A0A2S5JK07_9RHOB</name>
<comment type="caution">
    <text evidence="3">The sequence shown here is derived from an EMBL/GenBank/DDBJ whole genome shotgun (WGS) entry which is preliminary data.</text>
</comment>
<evidence type="ECO:0000259" key="2">
    <source>
        <dbReference type="Pfam" id="PF13116"/>
    </source>
</evidence>
<dbReference type="AlphaFoldDB" id="A0A2S5JK07"/>
<feature type="transmembrane region" description="Helical" evidence="1">
    <location>
        <begin position="21"/>
        <end position="42"/>
    </location>
</feature>
<dbReference type="GO" id="GO:0090313">
    <property type="term" value="P:regulation of protein targeting to membrane"/>
    <property type="evidence" value="ECO:0007669"/>
    <property type="project" value="TreeGrafter"/>
</dbReference>
<dbReference type="EMBL" id="PRDS01000002">
    <property type="protein sequence ID" value="PPB81731.1"/>
    <property type="molecule type" value="Genomic_DNA"/>
</dbReference>
<keyword evidence="1" id="KW-1133">Transmembrane helix</keyword>